<dbReference type="GO" id="GO:0004252">
    <property type="term" value="F:serine-type endopeptidase activity"/>
    <property type="evidence" value="ECO:0007669"/>
    <property type="project" value="UniProtKB-UniRule"/>
</dbReference>
<dbReference type="SUPFAM" id="SSF52743">
    <property type="entry name" value="Subtilisin-like"/>
    <property type="match status" value="1"/>
</dbReference>
<comment type="caution">
    <text evidence="16">The sequence shown here is derived from an EMBL/GenBank/DDBJ whole genome shotgun (WGS) entry which is preliminary data.</text>
</comment>
<keyword evidence="7 11" id="KW-0378">Hydrolase</keyword>
<keyword evidence="5 14" id="KW-0812">Transmembrane</keyword>
<feature type="active site" description="Charge relay system" evidence="11">
    <location>
        <position position="145"/>
    </location>
</feature>
<evidence type="ECO:0000256" key="6">
    <source>
        <dbReference type="ARBA" id="ARBA00022729"/>
    </source>
</evidence>
<dbReference type="NCBIfam" id="TIGR03921">
    <property type="entry name" value="T7SS_mycosin"/>
    <property type="match status" value="1"/>
</dbReference>
<dbReference type="PROSITE" id="PS00136">
    <property type="entry name" value="SUBTILASE_ASP"/>
    <property type="match status" value="1"/>
</dbReference>
<evidence type="ECO:0000256" key="14">
    <source>
        <dbReference type="SAM" id="Phobius"/>
    </source>
</evidence>
<evidence type="ECO:0000256" key="10">
    <source>
        <dbReference type="ARBA" id="ARBA00023136"/>
    </source>
</evidence>
<dbReference type="InterPro" id="IPR022398">
    <property type="entry name" value="Peptidase_S8_His-AS"/>
</dbReference>
<reference evidence="16 17" key="1">
    <citation type="submission" date="2019-05" db="EMBL/GenBank/DDBJ databases">
        <title>Genomes sequences of two Nocardia cyriacigeorgica environmental isolates, type strains Nocardia asteroides ATCC 19247 and Nocardia cyriacigeorgica DSM 44484.</title>
        <authorList>
            <person name="Vautrin F."/>
            <person name="Bergeron E."/>
            <person name="Dubost A."/>
            <person name="Abrouk D."/>
            <person name="Rodriguez Nava V."/>
            <person name="Pujic P."/>
        </authorList>
    </citation>
    <scope>NUCLEOTIDE SEQUENCE [LARGE SCALE GENOMIC DNA]</scope>
    <source>
        <strain evidence="16 17">EML 446</strain>
    </source>
</reference>
<dbReference type="InterPro" id="IPR000209">
    <property type="entry name" value="Peptidase_S8/S53_dom"/>
</dbReference>
<dbReference type="InterPro" id="IPR015500">
    <property type="entry name" value="Peptidase_S8_subtilisin-rel"/>
</dbReference>
<dbReference type="PRINTS" id="PR00723">
    <property type="entry name" value="SUBTILISIN"/>
</dbReference>
<evidence type="ECO:0000256" key="12">
    <source>
        <dbReference type="RuleBase" id="RU003355"/>
    </source>
</evidence>
<feature type="active site" description="Charge relay system" evidence="11">
    <location>
        <position position="114"/>
    </location>
</feature>
<evidence type="ECO:0000259" key="15">
    <source>
        <dbReference type="Pfam" id="PF00082"/>
    </source>
</evidence>
<feature type="domain" description="Peptidase S8/S53" evidence="15">
    <location>
        <begin position="105"/>
        <end position="401"/>
    </location>
</feature>
<dbReference type="RefSeq" id="WP_138446047.1">
    <property type="nucleotide sequence ID" value="NZ_VBUT01000001.1"/>
</dbReference>
<feature type="active site" description="Charge relay system" evidence="11">
    <location>
        <position position="354"/>
    </location>
</feature>
<dbReference type="InterPro" id="IPR023834">
    <property type="entry name" value="T7SS_pept_S8A_mycosin"/>
</dbReference>
<keyword evidence="10 14" id="KW-0472">Membrane</keyword>
<proteinExistence type="inferred from homology"/>
<dbReference type="PANTHER" id="PTHR42884:SF14">
    <property type="entry name" value="NEUROENDOCRINE CONVERTASE 1"/>
    <property type="match status" value="1"/>
</dbReference>
<dbReference type="InterPro" id="IPR023828">
    <property type="entry name" value="Peptidase_S8_Ser-AS"/>
</dbReference>
<protein>
    <submittedName>
        <fullName evidence="16">Type VII secretion-associated serine protease mycosin</fullName>
    </submittedName>
</protein>
<evidence type="ECO:0000256" key="1">
    <source>
        <dbReference type="ARBA" id="ARBA00004162"/>
    </source>
</evidence>
<feature type="transmembrane region" description="Helical" evidence="14">
    <location>
        <begin position="444"/>
        <end position="464"/>
    </location>
</feature>
<evidence type="ECO:0000256" key="13">
    <source>
        <dbReference type="SAM" id="MobiDB-lite"/>
    </source>
</evidence>
<sequence>MPASASRSVRSSGPLRRASAVIAAAVVLGLSVFGPPAPAAAVGPPQIDPGALGAAQALSGRPAPLEPTEQRSVCAEPVLNGGPPVEVPVSQAVLDLPSAWQFSRGAGQKVAVIDTGVNRHPRLPALQAGGDYVSGTDGTVDCDGHGTLVAGIIAARPSPDDAFVGVAPEAEILTIRQLSLAFEAKDRRGSQETPGAIASAGYGNVLTLAAAVVRAVDMGATVINISEVACAAAGVDTVDEPLGAAVKYAYDRNVVVVAAAGNLQTDGACKAQNTGSGWPGVQTVASPAWFDPYVLSVASIDPNGVVSELSLNGPWIGVAAIGRHIVSLDSKPGGAGLVDGVQTAEGISPIEGTSFAAPYVAGLAALVRSRFPELTAAQVIDRIKRTAHAPGPGRDDRIGHGLIDPVAALTAELPDQPISEGADVPSPMAQPWRPPGPDPLPRRIAAIGAITCLAVLGIGTALWIPFRRRGDDDAGISDLDREATEG</sequence>
<evidence type="ECO:0000256" key="11">
    <source>
        <dbReference type="PROSITE-ProRule" id="PRU01240"/>
    </source>
</evidence>
<dbReference type="EMBL" id="VBUT01000001">
    <property type="protein sequence ID" value="TLF82424.1"/>
    <property type="molecule type" value="Genomic_DNA"/>
</dbReference>
<dbReference type="GO" id="GO:0005886">
    <property type="term" value="C:plasma membrane"/>
    <property type="evidence" value="ECO:0007669"/>
    <property type="project" value="UniProtKB-SubCell"/>
</dbReference>
<keyword evidence="8 11" id="KW-0720">Serine protease</keyword>
<evidence type="ECO:0000256" key="9">
    <source>
        <dbReference type="ARBA" id="ARBA00022989"/>
    </source>
</evidence>
<dbReference type="Gene3D" id="3.40.50.200">
    <property type="entry name" value="Peptidase S8/S53 domain"/>
    <property type="match status" value="1"/>
</dbReference>
<keyword evidence="9 14" id="KW-1133">Transmembrane helix</keyword>
<evidence type="ECO:0000256" key="5">
    <source>
        <dbReference type="ARBA" id="ARBA00022692"/>
    </source>
</evidence>
<feature type="region of interest" description="Disordered" evidence="13">
    <location>
        <begin position="418"/>
        <end position="437"/>
    </location>
</feature>
<dbReference type="GO" id="GO:0016485">
    <property type="term" value="P:protein processing"/>
    <property type="evidence" value="ECO:0007669"/>
    <property type="project" value="TreeGrafter"/>
</dbReference>
<dbReference type="PROSITE" id="PS51892">
    <property type="entry name" value="SUBTILASE"/>
    <property type="match status" value="1"/>
</dbReference>
<evidence type="ECO:0000256" key="2">
    <source>
        <dbReference type="ARBA" id="ARBA00011073"/>
    </source>
</evidence>
<dbReference type="PROSITE" id="PS00138">
    <property type="entry name" value="SUBTILASE_SER"/>
    <property type="match status" value="1"/>
</dbReference>
<accession>A0A5R8P0M9</accession>
<dbReference type="InterPro" id="IPR036852">
    <property type="entry name" value="Peptidase_S8/S53_dom_sf"/>
</dbReference>
<organism evidence="16 17">
    <name type="scientific">Nocardia cyriacigeorgica</name>
    <dbReference type="NCBI Taxonomy" id="135487"/>
    <lineage>
        <taxon>Bacteria</taxon>
        <taxon>Bacillati</taxon>
        <taxon>Actinomycetota</taxon>
        <taxon>Actinomycetes</taxon>
        <taxon>Mycobacteriales</taxon>
        <taxon>Nocardiaceae</taxon>
        <taxon>Nocardia</taxon>
    </lineage>
</organism>
<comment type="similarity">
    <text evidence="2 11 12">Belongs to the peptidase S8 family.</text>
</comment>
<dbReference type="InterPro" id="IPR023827">
    <property type="entry name" value="Peptidase_S8_Asp-AS"/>
</dbReference>
<keyword evidence="3" id="KW-1003">Cell membrane</keyword>
<gene>
    <name evidence="16" type="primary">mycP</name>
    <name evidence="16" type="ORF">FEK34_01360</name>
</gene>
<evidence type="ECO:0000313" key="16">
    <source>
        <dbReference type="EMBL" id="TLF82424.1"/>
    </source>
</evidence>
<evidence type="ECO:0000256" key="8">
    <source>
        <dbReference type="ARBA" id="ARBA00022825"/>
    </source>
</evidence>
<evidence type="ECO:0000256" key="4">
    <source>
        <dbReference type="ARBA" id="ARBA00022670"/>
    </source>
</evidence>
<name>A0A5R8P0M9_9NOCA</name>
<evidence type="ECO:0000313" key="17">
    <source>
        <dbReference type="Proteomes" id="UP000306378"/>
    </source>
</evidence>
<evidence type="ECO:0000256" key="3">
    <source>
        <dbReference type="ARBA" id="ARBA00022475"/>
    </source>
</evidence>
<dbReference type="PROSITE" id="PS00137">
    <property type="entry name" value="SUBTILASE_HIS"/>
    <property type="match status" value="1"/>
</dbReference>
<dbReference type="PANTHER" id="PTHR42884">
    <property type="entry name" value="PROPROTEIN CONVERTASE SUBTILISIN/KEXIN-RELATED"/>
    <property type="match status" value="1"/>
</dbReference>
<keyword evidence="4 11" id="KW-0645">Protease</keyword>
<dbReference type="Proteomes" id="UP000306378">
    <property type="component" value="Unassembled WGS sequence"/>
</dbReference>
<dbReference type="AlphaFoldDB" id="A0A5R8P0M9"/>
<comment type="subcellular location">
    <subcellularLocation>
        <location evidence="1">Cell membrane</location>
        <topology evidence="1">Single-pass membrane protein</topology>
    </subcellularLocation>
</comment>
<evidence type="ECO:0000256" key="7">
    <source>
        <dbReference type="ARBA" id="ARBA00022801"/>
    </source>
</evidence>
<keyword evidence="6" id="KW-0732">Signal</keyword>
<dbReference type="Pfam" id="PF00082">
    <property type="entry name" value="Peptidase_S8"/>
    <property type="match status" value="1"/>
</dbReference>